<protein>
    <submittedName>
        <fullName evidence="1">Uncharacterized protein</fullName>
    </submittedName>
</protein>
<name>A0A7S5R9R2_9CAUD</name>
<evidence type="ECO:0000313" key="1">
    <source>
        <dbReference type="EMBL" id="QIG68129.1"/>
    </source>
</evidence>
<organism evidence="1 2">
    <name type="scientific">Rhizobium phage RHph_Y68</name>
    <dbReference type="NCBI Taxonomy" id="2509787"/>
    <lineage>
        <taxon>Viruses</taxon>
        <taxon>Duplodnaviria</taxon>
        <taxon>Heunggongvirae</taxon>
        <taxon>Uroviricota</taxon>
        <taxon>Caudoviricetes</taxon>
        <taxon>Pootjesviridae</taxon>
        <taxon>Staniewskivirinae</taxon>
        <taxon>Trinifflemingvirus</taxon>
        <taxon>Trinifflemingvirus Y68</taxon>
    </lineage>
</organism>
<dbReference type="EMBL" id="MN988486">
    <property type="protein sequence ID" value="QIG68129.1"/>
    <property type="molecule type" value="Genomic_DNA"/>
</dbReference>
<gene>
    <name evidence="1" type="ORF">EVB55_194</name>
</gene>
<evidence type="ECO:0000313" key="2">
    <source>
        <dbReference type="Proteomes" id="UP000605518"/>
    </source>
</evidence>
<accession>A0A7S5R9R2</accession>
<dbReference type="Proteomes" id="UP000605518">
    <property type="component" value="Segment"/>
</dbReference>
<sequence length="92" mass="10922">MVQKPIRKMDDGISWVQNKIVEREVTVKKDVVQDTLEIPYLLVEKIVYDYLNMKGIINDCDKFEMVYDDIEGNFAMYLERFVIDGRDDRIVV</sequence>
<keyword evidence="2" id="KW-1185">Reference proteome</keyword>
<reference evidence="1" key="1">
    <citation type="submission" date="2020-01" db="EMBL/GenBank/DDBJ databases">
        <title>Patterns of diversity and host range of bacteriophage communities associated with bean-nodulatin bacteria.</title>
        <authorList>
            <person name="Vann Cauwenberghe J."/>
            <person name="Santamaria R.I."/>
            <person name="Bustos P."/>
            <person name="Juarez S."/>
            <person name="Gonzalez V."/>
        </authorList>
    </citation>
    <scope>NUCLEOTIDE SEQUENCE</scope>
</reference>
<proteinExistence type="predicted"/>